<dbReference type="InterPro" id="IPR023210">
    <property type="entry name" value="NADP_OxRdtase_dom"/>
</dbReference>
<dbReference type="EMBL" id="PGFB01000003">
    <property type="protein sequence ID" value="PJJ62012.1"/>
    <property type="molecule type" value="Genomic_DNA"/>
</dbReference>
<dbReference type="PANTHER" id="PTHR42686:SF1">
    <property type="entry name" value="GH17980P-RELATED"/>
    <property type="match status" value="1"/>
</dbReference>
<evidence type="ECO:0000259" key="1">
    <source>
        <dbReference type="Pfam" id="PF00248"/>
    </source>
</evidence>
<dbReference type="Proteomes" id="UP000230161">
    <property type="component" value="Unassembled WGS sequence"/>
</dbReference>
<evidence type="ECO:0000313" key="3">
    <source>
        <dbReference type="Proteomes" id="UP000230161"/>
    </source>
</evidence>
<dbReference type="AlphaFoldDB" id="A0A2M9BVP2"/>
<sequence length="321" mass="34299">MRPLGRAGIEVGPMSYGAAALGNLGGPISDETAERIVDAAWEGGIRYFDVAPHYGLGLAEERLGRALARRPRDEFVVSTKVGRLLVENPRGPRPDDEGGFDVVSPLVRRPDYSRDGVVRSLEQSLDRMGLDRIDIVLVHDPDDHYEEALAGAFPALEELRAEGVIRSYGAGMNQSAMLADFVRQTELDVVMCAGRYTLLDQRAAEDLLAAAVAREVSVVAAAVFNSGVLASDPPRAGSSYDYGAVPDEILDRARAIAAVCHEHGVLLPAAALQFPRGHTAVSTVCVGARSPEQLTANLRQSAVPLPSGLWAELRERGLVAG</sequence>
<dbReference type="Gene3D" id="3.20.20.100">
    <property type="entry name" value="NADP-dependent oxidoreductase domain"/>
    <property type="match status" value="1"/>
</dbReference>
<dbReference type="OrthoDB" id="9768851at2"/>
<organism evidence="2 3">
    <name type="scientific">Compostimonas suwonensis</name>
    <dbReference type="NCBI Taxonomy" id="1048394"/>
    <lineage>
        <taxon>Bacteria</taxon>
        <taxon>Bacillati</taxon>
        <taxon>Actinomycetota</taxon>
        <taxon>Actinomycetes</taxon>
        <taxon>Micrococcales</taxon>
        <taxon>Microbacteriaceae</taxon>
        <taxon>Compostimonas</taxon>
    </lineage>
</organism>
<feature type="domain" description="NADP-dependent oxidoreductase" evidence="1">
    <location>
        <begin position="14"/>
        <end position="314"/>
    </location>
</feature>
<comment type="caution">
    <text evidence="2">The sequence shown here is derived from an EMBL/GenBank/DDBJ whole genome shotgun (WGS) entry which is preliminary data.</text>
</comment>
<proteinExistence type="predicted"/>
<gene>
    <name evidence="2" type="ORF">CLV54_1804</name>
</gene>
<evidence type="ECO:0000313" key="2">
    <source>
        <dbReference type="EMBL" id="PJJ62012.1"/>
    </source>
</evidence>
<dbReference type="PANTHER" id="PTHR42686">
    <property type="entry name" value="GH17980P-RELATED"/>
    <property type="match status" value="1"/>
</dbReference>
<dbReference type="CDD" id="cd19152">
    <property type="entry name" value="AKR_AKR15A"/>
    <property type="match status" value="1"/>
</dbReference>
<dbReference type="SUPFAM" id="SSF51430">
    <property type="entry name" value="NAD(P)-linked oxidoreductase"/>
    <property type="match status" value="1"/>
</dbReference>
<name>A0A2M9BVP2_9MICO</name>
<dbReference type="GO" id="GO:0016491">
    <property type="term" value="F:oxidoreductase activity"/>
    <property type="evidence" value="ECO:0007669"/>
    <property type="project" value="InterPro"/>
</dbReference>
<dbReference type="Pfam" id="PF00248">
    <property type="entry name" value="Aldo_ket_red"/>
    <property type="match status" value="1"/>
</dbReference>
<dbReference type="GO" id="GO:0005829">
    <property type="term" value="C:cytosol"/>
    <property type="evidence" value="ECO:0007669"/>
    <property type="project" value="TreeGrafter"/>
</dbReference>
<dbReference type="InterPro" id="IPR020471">
    <property type="entry name" value="AKR"/>
</dbReference>
<dbReference type="InterPro" id="IPR036812">
    <property type="entry name" value="NAD(P)_OxRdtase_dom_sf"/>
</dbReference>
<accession>A0A2M9BVP2</accession>
<keyword evidence="3" id="KW-1185">Reference proteome</keyword>
<reference evidence="2 3" key="1">
    <citation type="submission" date="2017-11" db="EMBL/GenBank/DDBJ databases">
        <title>Genomic Encyclopedia of Archaeal and Bacterial Type Strains, Phase II (KMG-II): From Individual Species to Whole Genera.</title>
        <authorList>
            <person name="Goeker M."/>
        </authorList>
    </citation>
    <scope>NUCLEOTIDE SEQUENCE [LARGE SCALE GENOMIC DNA]</scope>
    <source>
        <strain evidence="2 3">DSM 25625</strain>
    </source>
</reference>
<protein>
    <submittedName>
        <fullName evidence="2">D-threo-aldose 1-dehydrogenase</fullName>
    </submittedName>
</protein>